<feature type="domain" description="Kinesin motor" evidence="10">
    <location>
        <begin position="16"/>
        <end position="336"/>
    </location>
</feature>
<dbReference type="SUPFAM" id="SSF52540">
    <property type="entry name" value="P-loop containing nucleoside triphosphate hydrolases"/>
    <property type="match status" value="1"/>
</dbReference>
<dbReference type="PANTHER" id="PTHR47968:SF40">
    <property type="entry name" value="KINESIN-LIKE PROTEIN KIN-7H"/>
    <property type="match status" value="1"/>
</dbReference>
<proteinExistence type="inferred from homology"/>
<dbReference type="InterPro" id="IPR001752">
    <property type="entry name" value="Kinesin_motor_dom"/>
</dbReference>
<comment type="caution">
    <text evidence="12">The sequence shown here is derived from an EMBL/GenBank/DDBJ whole genome shotgun (WGS) entry which is preliminary data.</text>
</comment>
<dbReference type="AlphaFoldDB" id="A0A8T0R4C7"/>
<evidence type="ECO:0000256" key="1">
    <source>
        <dbReference type="ARBA" id="ARBA00007310"/>
    </source>
</evidence>
<feature type="domain" description="Ig-like" evidence="11">
    <location>
        <begin position="386"/>
        <end position="487"/>
    </location>
</feature>
<comment type="similarity">
    <text evidence="1">Belongs to the TRAFAC class myosin-kinesin ATPase superfamily. Kinesin family. KIN-7 subfamily.</text>
</comment>
<feature type="region of interest" description="Disordered" evidence="9">
    <location>
        <begin position="414"/>
        <end position="437"/>
    </location>
</feature>
<feature type="binding site" evidence="7">
    <location>
        <begin position="100"/>
        <end position="107"/>
    </location>
    <ligand>
        <name>ATP</name>
        <dbReference type="ChEBI" id="CHEBI:30616"/>
    </ligand>
</feature>
<dbReference type="Proteomes" id="UP000823388">
    <property type="component" value="Chromosome 6N"/>
</dbReference>
<evidence type="ECO:0000313" key="12">
    <source>
        <dbReference type="EMBL" id="KAG2580502.1"/>
    </source>
</evidence>
<protein>
    <recommendedName>
        <fullName evidence="14">Kinesin motor domain-containing protein</fullName>
    </recommendedName>
</protein>
<organism evidence="12 13">
    <name type="scientific">Panicum virgatum</name>
    <name type="common">Blackwell switchgrass</name>
    <dbReference type="NCBI Taxonomy" id="38727"/>
    <lineage>
        <taxon>Eukaryota</taxon>
        <taxon>Viridiplantae</taxon>
        <taxon>Streptophyta</taxon>
        <taxon>Embryophyta</taxon>
        <taxon>Tracheophyta</taxon>
        <taxon>Spermatophyta</taxon>
        <taxon>Magnoliopsida</taxon>
        <taxon>Liliopsida</taxon>
        <taxon>Poales</taxon>
        <taxon>Poaceae</taxon>
        <taxon>PACMAD clade</taxon>
        <taxon>Panicoideae</taxon>
        <taxon>Panicodae</taxon>
        <taxon>Paniceae</taxon>
        <taxon>Panicinae</taxon>
        <taxon>Panicum</taxon>
        <taxon>Panicum sect. Hiantes</taxon>
    </lineage>
</organism>
<evidence type="ECO:0000313" key="13">
    <source>
        <dbReference type="Proteomes" id="UP000823388"/>
    </source>
</evidence>
<dbReference type="EMBL" id="CM029048">
    <property type="protein sequence ID" value="KAG2580502.1"/>
    <property type="molecule type" value="Genomic_DNA"/>
</dbReference>
<dbReference type="SMART" id="SM00129">
    <property type="entry name" value="KISc"/>
    <property type="match status" value="1"/>
</dbReference>
<reference evidence="12 13" key="1">
    <citation type="submission" date="2020-05" db="EMBL/GenBank/DDBJ databases">
        <title>WGS assembly of Panicum virgatum.</title>
        <authorList>
            <person name="Lovell J.T."/>
            <person name="Jenkins J."/>
            <person name="Shu S."/>
            <person name="Juenger T.E."/>
            <person name="Schmutz J."/>
        </authorList>
    </citation>
    <scope>NUCLEOTIDE SEQUENCE [LARGE SCALE GENOMIC DNA]</scope>
    <source>
        <strain evidence="12">AP13</strain>
        <strain evidence="13">cv. AP13</strain>
    </source>
</reference>
<dbReference type="GO" id="GO:0005524">
    <property type="term" value="F:ATP binding"/>
    <property type="evidence" value="ECO:0007669"/>
    <property type="project" value="UniProtKB-UniRule"/>
</dbReference>
<dbReference type="PANTHER" id="PTHR47968">
    <property type="entry name" value="CENTROMERE PROTEIN E"/>
    <property type="match status" value="1"/>
</dbReference>
<keyword evidence="2" id="KW-0493">Microtubule</keyword>
<sequence>MGAAGEEMAAEAKEERILVSVRLRPLNGREAGDSSDWECISPTTIMFRSTVPERAMFPTAYTYDRVFGPSCSTRQVYEEGVKEVALSVVSGINSSIFAYGQTSSGKTYTMTGITEYSMLDIYDYIHKHPEREFILKFSAIEIYNEAVRDLLSHDSTPLRLLDDPEKGTTVERLTEETLRDYNHLRDLLTVCEAQRQIGETALNETSSRSHQILRLTIESSARQYLGRGNSSTLVACVNFVDLAGSERASQTASAGMRLKEGSHINRSLLTLGKVVRQLSKGRNGHIPYRDSKLTRILQSSLGGNARTAIICTMSPAHTHIEQSRNTLLFATCAKEIITNAHVNVVMSDKALVKHLQRELARLENELKFPGSASCTTHTEALREKDAQIKKLEKQLKELMEERDTVQSQLNCLLKGDGDDHGNEHTAKRWDEHSRSSESLARNVSEEALSVADGVAHQDQDYASFSGSYVCSSDHNDSAFLGETRELPRQTWDQKLVSPWHPPSNHSSDSIEPYHMKEAASTTASEVSEDHCREVQCIEIHEHVRSRSQEFNQLLPEDTKIQTPDVEVISKDAVPQSDEQQGLESIKKKIEDHHVKSYPINDEQQAENIAKIEEDSVKMYRCESEIIKENAVKLYTCDSNHSFNIDKPYPHECLSLKRCIMSSKDRALARSNSCRASFMVIPNSWFDDSDNTSRTPPDEIFRYAPRRLDKVRRSLYAENDDCQNEDPLLDCSVVSCEVASDEVVKDMGTTDEVAMEMSTSDEVPKEMSTIDDVAKEMSTSDDVAKEMSTSDEEQETHVNDISCVVEFKENTKICREDQSEEFQAQVIMAIRDDSTTMRTVKDVGVDIALSPIDSPSHLTVDFEKKQQQIIELWHECNVSIVHRTYFFLLFRGDPADNIYMEVEYRRLSFIKSSFSAESVAQGELNPVIASSLKNLRRERDMLYKQMLKKLSNGEKESIYSKWGIDLSTKQRRLQLSRLIWTQTDMEHIRESASLVAKLIDLLEPGQALKEMFGMNFSLAPRTDRRSFGLVGSYSMK</sequence>
<dbReference type="InterPro" id="IPR027417">
    <property type="entry name" value="P-loop_NTPase"/>
</dbReference>
<keyword evidence="5 8" id="KW-0175">Coiled coil</keyword>
<dbReference type="Gene3D" id="3.40.850.10">
    <property type="entry name" value="Kinesin motor domain"/>
    <property type="match status" value="1"/>
</dbReference>
<name>A0A8T0R4C7_PANVG</name>
<dbReference type="GO" id="GO:0005874">
    <property type="term" value="C:microtubule"/>
    <property type="evidence" value="ECO:0007669"/>
    <property type="project" value="UniProtKB-KW"/>
</dbReference>
<feature type="coiled-coil region" evidence="8">
    <location>
        <begin position="345"/>
        <end position="408"/>
    </location>
</feature>
<evidence type="ECO:0000256" key="4">
    <source>
        <dbReference type="ARBA" id="ARBA00022840"/>
    </source>
</evidence>
<evidence type="ECO:0000256" key="6">
    <source>
        <dbReference type="ARBA" id="ARBA00023175"/>
    </source>
</evidence>
<dbReference type="CDD" id="cd01374">
    <property type="entry name" value="KISc_CENP_E"/>
    <property type="match status" value="1"/>
</dbReference>
<evidence type="ECO:0000256" key="7">
    <source>
        <dbReference type="PROSITE-ProRule" id="PRU00283"/>
    </source>
</evidence>
<evidence type="ECO:0000256" key="2">
    <source>
        <dbReference type="ARBA" id="ARBA00022701"/>
    </source>
</evidence>
<keyword evidence="3 7" id="KW-0547">Nucleotide-binding</keyword>
<dbReference type="GO" id="GO:0008017">
    <property type="term" value="F:microtubule binding"/>
    <property type="evidence" value="ECO:0007669"/>
    <property type="project" value="InterPro"/>
</dbReference>
<dbReference type="InterPro" id="IPR036961">
    <property type="entry name" value="Kinesin_motor_dom_sf"/>
</dbReference>
<evidence type="ECO:0000259" key="11">
    <source>
        <dbReference type="PROSITE" id="PS50835"/>
    </source>
</evidence>
<dbReference type="PROSITE" id="PS50067">
    <property type="entry name" value="KINESIN_MOTOR_2"/>
    <property type="match status" value="1"/>
</dbReference>
<evidence type="ECO:0000256" key="3">
    <source>
        <dbReference type="ARBA" id="ARBA00022741"/>
    </source>
</evidence>
<dbReference type="InterPro" id="IPR027640">
    <property type="entry name" value="Kinesin-like_fam"/>
</dbReference>
<dbReference type="InterPro" id="IPR021881">
    <property type="entry name" value="NACK_C"/>
</dbReference>
<feature type="compositionally biased region" description="Basic and acidic residues" evidence="9">
    <location>
        <begin position="415"/>
        <end position="435"/>
    </location>
</feature>
<dbReference type="Pfam" id="PF11995">
    <property type="entry name" value="DUF3490"/>
    <property type="match status" value="1"/>
</dbReference>
<dbReference type="GO" id="GO:0007018">
    <property type="term" value="P:microtubule-based movement"/>
    <property type="evidence" value="ECO:0007669"/>
    <property type="project" value="InterPro"/>
</dbReference>
<dbReference type="PROSITE" id="PS50835">
    <property type="entry name" value="IG_LIKE"/>
    <property type="match status" value="1"/>
</dbReference>
<dbReference type="FunFam" id="3.40.850.10:FF:000016">
    <property type="entry name" value="Kinesin-like protein"/>
    <property type="match status" value="1"/>
</dbReference>
<dbReference type="EMBL" id="CM029048">
    <property type="protein sequence ID" value="KAG2580518.1"/>
    <property type="molecule type" value="Genomic_DNA"/>
</dbReference>
<dbReference type="InterPro" id="IPR007110">
    <property type="entry name" value="Ig-like_dom"/>
</dbReference>
<dbReference type="Pfam" id="PF00225">
    <property type="entry name" value="Kinesin"/>
    <property type="match status" value="1"/>
</dbReference>
<keyword evidence="6 7" id="KW-0505">Motor protein</keyword>
<keyword evidence="4 7" id="KW-0067">ATP-binding</keyword>
<dbReference type="PRINTS" id="PR00380">
    <property type="entry name" value="KINESINHEAVY"/>
</dbReference>
<evidence type="ECO:0008006" key="14">
    <source>
        <dbReference type="Google" id="ProtNLM"/>
    </source>
</evidence>
<evidence type="ECO:0000256" key="9">
    <source>
        <dbReference type="SAM" id="MobiDB-lite"/>
    </source>
</evidence>
<evidence type="ECO:0000256" key="5">
    <source>
        <dbReference type="ARBA" id="ARBA00023054"/>
    </source>
</evidence>
<keyword evidence="13" id="KW-1185">Reference proteome</keyword>
<accession>A0A8T0R4C7</accession>
<evidence type="ECO:0000256" key="8">
    <source>
        <dbReference type="SAM" id="Coils"/>
    </source>
</evidence>
<evidence type="ECO:0000259" key="10">
    <source>
        <dbReference type="PROSITE" id="PS50067"/>
    </source>
</evidence>
<gene>
    <name evidence="12" type="ORF">PVAP13_6NG351900</name>
</gene>
<dbReference type="GO" id="GO:0003777">
    <property type="term" value="F:microtubule motor activity"/>
    <property type="evidence" value="ECO:0007669"/>
    <property type="project" value="InterPro"/>
</dbReference>